<keyword evidence="1" id="KW-0175">Coiled coil</keyword>
<sequence length="106" mass="12561">MACFFLQACNDNNNETLQYKLTIDSLQRELVDAKAELDQLRSTRKQPVDSSNISHYDKHIVDIFIQRYGKSEAMVRLKLMEKAYVSENMKMDLFQKWRNFLARHGE</sequence>
<organism evidence="2 3">
    <name type="scientific">Chitinophaga niabensis</name>
    <dbReference type="NCBI Taxonomy" id="536979"/>
    <lineage>
        <taxon>Bacteria</taxon>
        <taxon>Pseudomonadati</taxon>
        <taxon>Bacteroidota</taxon>
        <taxon>Chitinophagia</taxon>
        <taxon>Chitinophagales</taxon>
        <taxon>Chitinophagaceae</taxon>
        <taxon>Chitinophaga</taxon>
    </lineage>
</organism>
<keyword evidence="3" id="KW-1185">Reference proteome</keyword>
<evidence type="ECO:0000313" key="2">
    <source>
        <dbReference type="EMBL" id="SIO53486.1"/>
    </source>
</evidence>
<feature type="coiled-coil region" evidence="1">
    <location>
        <begin position="16"/>
        <end position="43"/>
    </location>
</feature>
<name>A0A1N6KAX2_9BACT</name>
<evidence type="ECO:0000313" key="3">
    <source>
        <dbReference type="Proteomes" id="UP000185003"/>
    </source>
</evidence>
<accession>A0A1N6KAX2</accession>
<proteinExistence type="predicted"/>
<dbReference type="AlphaFoldDB" id="A0A1N6KAX2"/>
<evidence type="ECO:0000256" key="1">
    <source>
        <dbReference type="SAM" id="Coils"/>
    </source>
</evidence>
<reference evidence="2 3" key="1">
    <citation type="submission" date="2016-11" db="EMBL/GenBank/DDBJ databases">
        <authorList>
            <person name="Jaros S."/>
            <person name="Januszkiewicz K."/>
            <person name="Wedrychowicz H."/>
        </authorList>
    </citation>
    <scope>NUCLEOTIDE SEQUENCE [LARGE SCALE GENOMIC DNA]</scope>
    <source>
        <strain evidence="2 3">DSM 24787</strain>
    </source>
</reference>
<gene>
    <name evidence="2" type="ORF">SAMN04488055_5424</name>
</gene>
<protein>
    <submittedName>
        <fullName evidence="2">Uncharacterized protein</fullName>
    </submittedName>
</protein>
<dbReference type="STRING" id="536979.SAMN04488055_5424"/>
<dbReference type="Proteomes" id="UP000185003">
    <property type="component" value="Unassembled WGS sequence"/>
</dbReference>
<dbReference type="EMBL" id="FSRA01000002">
    <property type="protein sequence ID" value="SIO53486.1"/>
    <property type="molecule type" value="Genomic_DNA"/>
</dbReference>